<name>W9RQZ7_9ROSA</name>
<feature type="region of interest" description="Disordered" evidence="1">
    <location>
        <begin position="1"/>
        <end position="49"/>
    </location>
</feature>
<feature type="compositionally biased region" description="Polar residues" evidence="1">
    <location>
        <begin position="11"/>
        <end position="27"/>
    </location>
</feature>
<dbReference type="Proteomes" id="UP000030645">
    <property type="component" value="Unassembled WGS sequence"/>
</dbReference>
<sequence>MLLSEIDCENQRSMESPMPSTRSSLRSGQGGVALPTVGEGEGEGEGGATNIVKGLGYLRWTSGREVDGGERAQNV</sequence>
<protein>
    <submittedName>
        <fullName evidence="2">Uncharacterized protein</fullName>
    </submittedName>
</protein>
<evidence type="ECO:0000313" key="2">
    <source>
        <dbReference type="EMBL" id="EXC04053.1"/>
    </source>
</evidence>
<reference evidence="3" key="1">
    <citation type="submission" date="2013-01" db="EMBL/GenBank/DDBJ databases">
        <title>Draft Genome Sequence of a Mulberry Tree, Morus notabilis C.K. Schneid.</title>
        <authorList>
            <person name="He N."/>
            <person name="Zhao S."/>
        </authorList>
    </citation>
    <scope>NUCLEOTIDE SEQUENCE</scope>
</reference>
<keyword evidence="3" id="KW-1185">Reference proteome</keyword>
<gene>
    <name evidence="2" type="ORF">L484_011033</name>
</gene>
<evidence type="ECO:0000313" key="3">
    <source>
        <dbReference type="Proteomes" id="UP000030645"/>
    </source>
</evidence>
<dbReference type="AlphaFoldDB" id="W9RQZ7"/>
<organism evidence="2 3">
    <name type="scientific">Morus notabilis</name>
    <dbReference type="NCBI Taxonomy" id="981085"/>
    <lineage>
        <taxon>Eukaryota</taxon>
        <taxon>Viridiplantae</taxon>
        <taxon>Streptophyta</taxon>
        <taxon>Embryophyta</taxon>
        <taxon>Tracheophyta</taxon>
        <taxon>Spermatophyta</taxon>
        <taxon>Magnoliopsida</taxon>
        <taxon>eudicotyledons</taxon>
        <taxon>Gunneridae</taxon>
        <taxon>Pentapetalae</taxon>
        <taxon>rosids</taxon>
        <taxon>fabids</taxon>
        <taxon>Rosales</taxon>
        <taxon>Moraceae</taxon>
        <taxon>Moreae</taxon>
        <taxon>Morus</taxon>
    </lineage>
</organism>
<dbReference type="EMBL" id="KE345428">
    <property type="protein sequence ID" value="EXC04053.1"/>
    <property type="molecule type" value="Genomic_DNA"/>
</dbReference>
<evidence type="ECO:0000256" key="1">
    <source>
        <dbReference type="SAM" id="MobiDB-lite"/>
    </source>
</evidence>
<accession>W9RQZ7</accession>
<proteinExistence type="predicted"/>